<dbReference type="RefSeq" id="XP_044662540.1">
    <property type="nucleotide sequence ID" value="XM_044806605.1"/>
</dbReference>
<dbReference type="InterPro" id="IPR056884">
    <property type="entry name" value="NPHP3-like_N"/>
</dbReference>
<dbReference type="PANTHER" id="PTHR10039">
    <property type="entry name" value="AMELOGENIN"/>
    <property type="match status" value="1"/>
</dbReference>
<accession>A0A9P3CSC7</accession>
<evidence type="ECO:0008006" key="6">
    <source>
        <dbReference type="Google" id="ProtNLM"/>
    </source>
</evidence>
<evidence type="ECO:0000256" key="1">
    <source>
        <dbReference type="ARBA" id="ARBA00022737"/>
    </source>
</evidence>
<dbReference type="AlphaFoldDB" id="A0A9P3CSC7"/>
<dbReference type="PANTHER" id="PTHR10039:SF5">
    <property type="entry name" value="NACHT DOMAIN-CONTAINING PROTEIN"/>
    <property type="match status" value="1"/>
</dbReference>
<dbReference type="InterPro" id="IPR056693">
    <property type="entry name" value="DUF7791"/>
</dbReference>
<reference evidence="4 5" key="1">
    <citation type="submission" date="2021-01" db="EMBL/GenBank/DDBJ databases">
        <title>Cercospora kikuchii MAFF 305040 whole genome shotgun sequence.</title>
        <authorList>
            <person name="Kashiwa T."/>
            <person name="Suzuki T."/>
        </authorList>
    </citation>
    <scope>NUCLEOTIDE SEQUENCE [LARGE SCALE GENOMIC DNA]</scope>
    <source>
        <strain evidence="4 5">MAFF 305040</strain>
    </source>
</reference>
<feature type="domain" description="DUF7791" evidence="3">
    <location>
        <begin position="484"/>
        <end position="629"/>
    </location>
</feature>
<protein>
    <recommendedName>
        <fullName evidence="6">NACHT domain-containing protein</fullName>
    </recommendedName>
</protein>
<dbReference type="EMBL" id="BOLY01000007">
    <property type="protein sequence ID" value="GIZ48053.1"/>
    <property type="molecule type" value="Genomic_DNA"/>
</dbReference>
<sequence length="866" mass="97519">MAEGFAVLGAVSAVLQVVDFSAKLIKYAGETVNSGNNAVQETTQVEAFAQAHKDLAEVIRSSFGPDDTKSRLLSASDKKVLKFAETCHDDAQELLDELKDLRVDPAATGLHRVVEGTKNAARVLRKREAIGRRRHALTEQSSALQLALVIARDDEHKVIHASILSRLAFPDMQQREGNVADAHANTFDWAIGVDSIGLKQWLQEGSGMFWITGKPGSGKSTMMKYLVNGWKSREMLHTWAGKSELALASFYFWYLGSGLQKSLDGLLRTLLHELLVTAPDLAKHAFPDQYSQPRYMTKAFKCDSQTLSAALERLSRISATSLEMKRLCFFIDGLDEFDGDHLALVRMLDKMARQLEIKICVSSRPWNVFIGAYEGRVPLLRMEELTKDDIHQYVYDRVLSAIQSRSEAFGLPRGSSGYARDDLLAFVREVTVKAEGVFLWVVLVVQDMISGINEGDTTPMLRRRVQSYPPDLEEFFKILIYDRVDRVYADQTSQALVLAHTYGAASSHVADTLAPSLFDYWLLFRCPEGLQDSEFAYKFEAEPTSQIDLAGMARQTRSQLSSACKDLLVIEKTDEASFSTKVRFLHRTVYDFLDKGAIYAKLTAQSPSFFRSPWVLRLFALARAKYLARHTGHTLKSQANELINACFFNCPDSRTMSARFIMDFERSIIPCLLHGQTSGPGEWAFEFSTYEAILAFRCNDIFDVLDIKPVAGKSMEVLILATLGMSSLNQFGLLQVNLNILQRLIGSYSMQWMAQQEQDAVESRCSVNCWAAFLRAFNGAYEAEIAADDSSRSQQILVRGWIITKMFLDSYAPLNTRFCVAAEELGGTQGHEHQWRTAMIFLRQRIPSKWLKECPRLSDPFLSWMR</sequence>
<dbReference type="Pfam" id="PF24883">
    <property type="entry name" value="NPHP3_N"/>
    <property type="match status" value="1"/>
</dbReference>
<dbReference type="SUPFAM" id="SSF52540">
    <property type="entry name" value="P-loop containing nucleoside triphosphate hydrolases"/>
    <property type="match status" value="1"/>
</dbReference>
<keyword evidence="1" id="KW-0677">Repeat</keyword>
<gene>
    <name evidence="4" type="ORF">CKM354_001112800</name>
</gene>
<organism evidence="4 5">
    <name type="scientific">Cercospora kikuchii</name>
    <dbReference type="NCBI Taxonomy" id="84275"/>
    <lineage>
        <taxon>Eukaryota</taxon>
        <taxon>Fungi</taxon>
        <taxon>Dikarya</taxon>
        <taxon>Ascomycota</taxon>
        <taxon>Pezizomycotina</taxon>
        <taxon>Dothideomycetes</taxon>
        <taxon>Dothideomycetidae</taxon>
        <taxon>Mycosphaerellales</taxon>
        <taxon>Mycosphaerellaceae</taxon>
        <taxon>Cercospora</taxon>
    </lineage>
</organism>
<evidence type="ECO:0000313" key="4">
    <source>
        <dbReference type="EMBL" id="GIZ48053.1"/>
    </source>
</evidence>
<dbReference type="Pfam" id="PF25053">
    <property type="entry name" value="DUF7791"/>
    <property type="match status" value="1"/>
</dbReference>
<comment type="caution">
    <text evidence="4">The sequence shown here is derived from an EMBL/GenBank/DDBJ whole genome shotgun (WGS) entry which is preliminary data.</text>
</comment>
<dbReference type="OrthoDB" id="443402at2759"/>
<keyword evidence="5" id="KW-1185">Reference proteome</keyword>
<dbReference type="Proteomes" id="UP000825890">
    <property type="component" value="Unassembled WGS sequence"/>
</dbReference>
<dbReference type="InterPro" id="IPR027417">
    <property type="entry name" value="P-loop_NTPase"/>
</dbReference>
<evidence type="ECO:0000313" key="5">
    <source>
        <dbReference type="Proteomes" id="UP000825890"/>
    </source>
</evidence>
<dbReference type="Gene3D" id="3.40.50.300">
    <property type="entry name" value="P-loop containing nucleotide triphosphate hydrolases"/>
    <property type="match status" value="1"/>
</dbReference>
<name>A0A9P3CSC7_9PEZI</name>
<evidence type="ECO:0000259" key="3">
    <source>
        <dbReference type="Pfam" id="PF25053"/>
    </source>
</evidence>
<feature type="domain" description="Nephrocystin 3-like N-terminal" evidence="2">
    <location>
        <begin position="195"/>
        <end position="364"/>
    </location>
</feature>
<evidence type="ECO:0000259" key="2">
    <source>
        <dbReference type="Pfam" id="PF24883"/>
    </source>
</evidence>
<dbReference type="GeneID" id="68296703"/>
<proteinExistence type="predicted"/>